<protein>
    <submittedName>
        <fullName evidence="1">Uncharacterized protein</fullName>
    </submittedName>
</protein>
<name>A0A0G1HWL7_9BACT</name>
<dbReference type="Proteomes" id="UP000034006">
    <property type="component" value="Unassembled WGS sequence"/>
</dbReference>
<gene>
    <name evidence="1" type="ORF">UW44_C0011G0017</name>
</gene>
<organism evidence="1 2">
    <name type="scientific">Candidatus Collierbacteria bacterium GW2011_GWB2_44_22</name>
    <dbReference type="NCBI Taxonomy" id="1618387"/>
    <lineage>
        <taxon>Bacteria</taxon>
        <taxon>Candidatus Collieribacteriota</taxon>
    </lineage>
</organism>
<reference evidence="1 2" key="1">
    <citation type="journal article" date="2015" name="Nature">
        <title>rRNA introns, odd ribosomes, and small enigmatic genomes across a large radiation of phyla.</title>
        <authorList>
            <person name="Brown C.T."/>
            <person name="Hug L.A."/>
            <person name="Thomas B.C."/>
            <person name="Sharon I."/>
            <person name="Castelle C.J."/>
            <person name="Singh A."/>
            <person name="Wilkins M.J."/>
            <person name="Williams K.H."/>
            <person name="Banfield J.F."/>
        </authorList>
    </citation>
    <scope>NUCLEOTIDE SEQUENCE [LARGE SCALE GENOMIC DNA]</scope>
</reference>
<evidence type="ECO:0000313" key="2">
    <source>
        <dbReference type="Proteomes" id="UP000034006"/>
    </source>
</evidence>
<dbReference type="AlphaFoldDB" id="A0A0G1HWL7"/>
<dbReference type="EMBL" id="LCIH01000011">
    <property type="protein sequence ID" value="KKT51506.1"/>
    <property type="molecule type" value="Genomic_DNA"/>
</dbReference>
<sequence length="152" mass="17408">MKRTSRQIYHFDPRTYSYAKREVSKRNSEFDTIESTVSHMIPELQKAMGDIDIYIGDPVSLHFLGNWSDVDISVKFSMATVGKKPKEIFLDITHATQPNIAEEYCPTITLKFGLPDVKGKIRMSLYSASGTVQEICYLSDIIVKKWPLLQKE</sequence>
<comment type="caution">
    <text evidence="1">The sequence shown here is derived from an EMBL/GenBank/DDBJ whole genome shotgun (WGS) entry which is preliminary data.</text>
</comment>
<accession>A0A0G1HWL7</accession>
<dbReference type="STRING" id="1618387.UW44_C0011G0017"/>
<proteinExistence type="predicted"/>
<evidence type="ECO:0000313" key="1">
    <source>
        <dbReference type="EMBL" id="KKT51506.1"/>
    </source>
</evidence>